<organism evidence="2 3">
    <name type="scientific">Vanrija albida</name>
    <dbReference type="NCBI Taxonomy" id="181172"/>
    <lineage>
        <taxon>Eukaryota</taxon>
        <taxon>Fungi</taxon>
        <taxon>Dikarya</taxon>
        <taxon>Basidiomycota</taxon>
        <taxon>Agaricomycotina</taxon>
        <taxon>Tremellomycetes</taxon>
        <taxon>Trichosporonales</taxon>
        <taxon>Trichosporonaceae</taxon>
        <taxon>Vanrija</taxon>
    </lineage>
</organism>
<dbReference type="InterPro" id="IPR001926">
    <property type="entry name" value="TrpB-like_PALP"/>
</dbReference>
<dbReference type="Proteomes" id="UP001565368">
    <property type="component" value="Unassembled WGS sequence"/>
</dbReference>
<dbReference type="SUPFAM" id="SSF53686">
    <property type="entry name" value="Tryptophan synthase beta subunit-like PLP-dependent enzymes"/>
    <property type="match status" value="1"/>
</dbReference>
<dbReference type="PANTHER" id="PTHR42937:SF1">
    <property type="entry name" value="DIAMINOPROPIONATE AMMONIA-LYASE"/>
    <property type="match status" value="1"/>
</dbReference>
<dbReference type="RefSeq" id="XP_069205654.1">
    <property type="nucleotide sequence ID" value="XM_069355813.1"/>
</dbReference>
<dbReference type="Gene3D" id="3.40.50.1100">
    <property type="match status" value="2"/>
</dbReference>
<evidence type="ECO:0000313" key="2">
    <source>
        <dbReference type="EMBL" id="KAL1405710.1"/>
    </source>
</evidence>
<dbReference type="GeneID" id="95988423"/>
<evidence type="ECO:0000313" key="3">
    <source>
        <dbReference type="Proteomes" id="UP001565368"/>
    </source>
</evidence>
<evidence type="ECO:0000259" key="1">
    <source>
        <dbReference type="Pfam" id="PF00291"/>
    </source>
</evidence>
<dbReference type="PANTHER" id="PTHR42937">
    <property type="match status" value="1"/>
</dbReference>
<accession>A0ABR3PTK3</accession>
<gene>
    <name evidence="2" type="ORF">Q8F55_007380</name>
</gene>
<dbReference type="Pfam" id="PF00291">
    <property type="entry name" value="PALP"/>
    <property type="match status" value="1"/>
</dbReference>
<dbReference type="InterPro" id="IPR036052">
    <property type="entry name" value="TrpB-like_PALP_sf"/>
</dbReference>
<name>A0ABR3PTK3_9TREE</name>
<sequence>MSSSSSSNVQRVHAALFPTHGPTRLHALPTLAKELGVRAVYVKDESARYGLPAFKILGASYALASTLASRWGVEAWDVAALRGAAAREPGLTIYAATDGNHGRATAHTARLLGLPARVYVPRTVEPWSIAAIESEGCTVTQVDDDYDGAVRAAADAAAAAGGLLIQDMSWEGYEAIPELITQGYMTITSEVDAQLPPGTQATAVVVPVGVGSLAHAVVQWYHGGAGRAAQSKASPRILTAEPEAAPCLSASLASGRESPTPVETSFTIMPGLNCGTVNPQAWPDLRRVISPRDALVVSDDDAAREVAALAALGVPAGPCGAASLAAARKAALGPDDVVVLICTEGTAGAS</sequence>
<proteinExistence type="predicted"/>
<keyword evidence="3" id="KW-1185">Reference proteome</keyword>
<comment type="caution">
    <text evidence="2">The sequence shown here is derived from an EMBL/GenBank/DDBJ whole genome shotgun (WGS) entry which is preliminary data.</text>
</comment>
<dbReference type="EMBL" id="JBBXJM010000006">
    <property type="protein sequence ID" value="KAL1405710.1"/>
    <property type="molecule type" value="Genomic_DNA"/>
</dbReference>
<feature type="domain" description="Tryptophan synthase beta chain-like PALP" evidence="1">
    <location>
        <begin position="18"/>
        <end position="343"/>
    </location>
</feature>
<reference evidence="2 3" key="1">
    <citation type="submission" date="2023-08" db="EMBL/GenBank/DDBJ databases">
        <title>Annotated Genome Sequence of Vanrija albida AlHP1.</title>
        <authorList>
            <person name="Herzog R."/>
        </authorList>
    </citation>
    <scope>NUCLEOTIDE SEQUENCE [LARGE SCALE GENOMIC DNA]</scope>
    <source>
        <strain evidence="2 3">AlHP1</strain>
    </source>
</reference>
<protein>
    <recommendedName>
        <fullName evidence="1">Tryptophan synthase beta chain-like PALP domain-containing protein</fullName>
    </recommendedName>
</protein>